<evidence type="ECO:0000313" key="1">
    <source>
        <dbReference type="EMBL" id="CAK7324688.1"/>
    </source>
</evidence>
<dbReference type="Proteomes" id="UP001314170">
    <property type="component" value="Unassembled WGS sequence"/>
</dbReference>
<sequence>MSSIKDLVEDTWQPLVSCQFLNINGDYKWDLIGHGFLDDRVNLIDRSKDQFY</sequence>
<gene>
    <name evidence="1" type="ORF">DCAF_LOCUS2347</name>
</gene>
<dbReference type="AlphaFoldDB" id="A0AAV1QSU9"/>
<name>A0AAV1QSU9_9ROSI</name>
<evidence type="ECO:0000313" key="2">
    <source>
        <dbReference type="Proteomes" id="UP001314170"/>
    </source>
</evidence>
<organism evidence="1 2">
    <name type="scientific">Dovyalis caffra</name>
    <dbReference type="NCBI Taxonomy" id="77055"/>
    <lineage>
        <taxon>Eukaryota</taxon>
        <taxon>Viridiplantae</taxon>
        <taxon>Streptophyta</taxon>
        <taxon>Embryophyta</taxon>
        <taxon>Tracheophyta</taxon>
        <taxon>Spermatophyta</taxon>
        <taxon>Magnoliopsida</taxon>
        <taxon>eudicotyledons</taxon>
        <taxon>Gunneridae</taxon>
        <taxon>Pentapetalae</taxon>
        <taxon>rosids</taxon>
        <taxon>fabids</taxon>
        <taxon>Malpighiales</taxon>
        <taxon>Salicaceae</taxon>
        <taxon>Flacourtieae</taxon>
        <taxon>Dovyalis</taxon>
    </lineage>
</organism>
<reference evidence="1 2" key="1">
    <citation type="submission" date="2024-01" db="EMBL/GenBank/DDBJ databases">
        <authorList>
            <person name="Waweru B."/>
        </authorList>
    </citation>
    <scope>NUCLEOTIDE SEQUENCE [LARGE SCALE GENOMIC DNA]</scope>
</reference>
<keyword evidence="2" id="KW-1185">Reference proteome</keyword>
<dbReference type="EMBL" id="CAWUPB010000515">
    <property type="protein sequence ID" value="CAK7324688.1"/>
    <property type="molecule type" value="Genomic_DNA"/>
</dbReference>
<accession>A0AAV1QSU9</accession>
<comment type="caution">
    <text evidence="1">The sequence shown here is derived from an EMBL/GenBank/DDBJ whole genome shotgun (WGS) entry which is preliminary data.</text>
</comment>
<protein>
    <submittedName>
        <fullName evidence="1">Uncharacterized protein</fullName>
    </submittedName>
</protein>
<proteinExistence type="predicted"/>
<feature type="non-terminal residue" evidence="1">
    <location>
        <position position="52"/>
    </location>
</feature>